<dbReference type="FunFam" id="3.40.50.300:FF:000527">
    <property type="entry name" value="Tyrosine-protein kinase etk"/>
    <property type="match status" value="1"/>
</dbReference>
<keyword evidence="12" id="KW-0067">ATP-binding</keyword>
<evidence type="ECO:0000259" key="21">
    <source>
        <dbReference type="Pfam" id="PF13807"/>
    </source>
</evidence>
<keyword evidence="7" id="KW-0997">Cell inner membrane</keyword>
<evidence type="ECO:0000256" key="5">
    <source>
        <dbReference type="ARBA" id="ARBA00011903"/>
    </source>
</evidence>
<evidence type="ECO:0000256" key="10">
    <source>
        <dbReference type="ARBA" id="ARBA00022741"/>
    </source>
</evidence>
<keyword evidence="8" id="KW-0808">Transferase</keyword>
<dbReference type="Pfam" id="PF13614">
    <property type="entry name" value="AAA_31"/>
    <property type="match status" value="1"/>
</dbReference>
<keyword evidence="14 18" id="KW-0472">Membrane</keyword>
<dbReference type="EMBL" id="JACHGW010000002">
    <property type="protein sequence ID" value="MBB6050466.1"/>
    <property type="molecule type" value="Genomic_DNA"/>
</dbReference>
<evidence type="ECO:0000259" key="19">
    <source>
        <dbReference type="Pfam" id="PF02706"/>
    </source>
</evidence>
<keyword evidence="10" id="KW-0547">Nucleotide-binding</keyword>
<feature type="domain" description="Polysaccharide chain length determinant N-terminal" evidence="19">
    <location>
        <begin position="14"/>
        <end position="105"/>
    </location>
</feature>
<dbReference type="Gene3D" id="3.40.50.300">
    <property type="entry name" value="P-loop containing nucleotide triphosphate hydrolases"/>
    <property type="match status" value="1"/>
</dbReference>
<evidence type="ECO:0000256" key="7">
    <source>
        <dbReference type="ARBA" id="ARBA00022519"/>
    </source>
</evidence>
<evidence type="ECO:0000256" key="8">
    <source>
        <dbReference type="ARBA" id="ARBA00022679"/>
    </source>
</evidence>
<dbReference type="Proteomes" id="UP000520814">
    <property type="component" value="Unassembled WGS sequence"/>
</dbReference>
<evidence type="ECO:0000256" key="17">
    <source>
        <dbReference type="SAM" id="Coils"/>
    </source>
</evidence>
<feature type="transmembrane region" description="Helical" evidence="18">
    <location>
        <begin position="30"/>
        <end position="53"/>
    </location>
</feature>
<feature type="domain" description="AAA" evidence="20">
    <location>
        <begin position="515"/>
        <end position="634"/>
    </location>
</feature>
<keyword evidence="23" id="KW-1185">Reference proteome</keyword>
<accession>A0A7W9SPN3</accession>
<dbReference type="NCBIfam" id="TIGR01007">
    <property type="entry name" value="eps_fam"/>
    <property type="match status" value="1"/>
</dbReference>
<dbReference type="CDD" id="cd05387">
    <property type="entry name" value="BY-kinase"/>
    <property type="match status" value="1"/>
</dbReference>
<comment type="similarity">
    <text evidence="2">Belongs to the CpsC/CapA family.</text>
</comment>
<comment type="similarity">
    <text evidence="3">Belongs to the CpsD/CapB family.</text>
</comment>
<name>A0A7W9SPN3_ARMRO</name>
<evidence type="ECO:0000256" key="9">
    <source>
        <dbReference type="ARBA" id="ARBA00022692"/>
    </source>
</evidence>
<keyword evidence="17" id="KW-0175">Coiled coil</keyword>
<evidence type="ECO:0000256" key="14">
    <source>
        <dbReference type="ARBA" id="ARBA00023136"/>
    </source>
</evidence>
<evidence type="ECO:0000259" key="20">
    <source>
        <dbReference type="Pfam" id="PF13614"/>
    </source>
</evidence>
<evidence type="ECO:0000256" key="3">
    <source>
        <dbReference type="ARBA" id="ARBA00007316"/>
    </source>
</evidence>
<dbReference type="SUPFAM" id="SSF52540">
    <property type="entry name" value="P-loop containing nucleoside triphosphate hydrolases"/>
    <property type="match status" value="1"/>
</dbReference>
<keyword evidence="6" id="KW-1003">Cell membrane</keyword>
<evidence type="ECO:0000256" key="13">
    <source>
        <dbReference type="ARBA" id="ARBA00022989"/>
    </source>
</evidence>
<dbReference type="InterPro" id="IPR050445">
    <property type="entry name" value="Bact_polysacc_biosynth/exp"/>
</dbReference>
<dbReference type="InterPro" id="IPR005702">
    <property type="entry name" value="Wzc-like_C"/>
</dbReference>
<keyword evidence="15" id="KW-0829">Tyrosine-protein kinase</keyword>
<protein>
    <recommendedName>
        <fullName evidence="5">non-specific protein-tyrosine kinase</fullName>
        <ecNumber evidence="5">2.7.10.2</ecNumber>
    </recommendedName>
</protein>
<dbReference type="InterPro" id="IPR027417">
    <property type="entry name" value="P-loop_NTPase"/>
</dbReference>
<keyword evidence="11" id="KW-0418">Kinase</keyword>
<sequence length="735" mass="81011">MQEQTDFSAEGTSSISLREYGDILRRRRAIILQTFVIVLVAGVLITLFQPLVYQASSRILLEPPSYLINTVNNDPLAELFKLNSPYSPATQVELLKSNALKKKASERMTNGKSLTPFTVTPVEGGTSIVEVVAEGDDPNAVAETATNILKAYIEDVDASGKKKLENVYDEAKKNREKWLLTKNKAEKDLLDYQKKNKISEYKIQAESNQKQLGELSQMYQKQLTEITNLTTRIGEIEGYMARSSKTRPELLSIEQDLGWQGIKKTIADKEAAFAILKADADVNNDVFIAAKSELDSLKKYRDAYEKSFKLMNTRRDPTYESFDAELKHAQIDLASIRRAAEPNRIEIERIKANLNLVPDFANTIAEKQQAREFANEQIRYFTTKMQDIELRKNAKVETSRVIEEAQVPGSPIRPNKPQNIMFAGLLGVFLGLCLALLQELLDDRINSPEEAERVLRLPNLGHVPLVEEEGLRLIRDISTFSPLMESYRSLRTNINFAAVGSTLKSIVVTSSVPAEGKSTTAANLAMAMALDGKRVIIVDADLRRPSLHKLFRLESSPGLTDVLVGTHEIEDVIRPSGVDNVSVIAAGSPPPNPAELLGSARMVELIAQLEAISDIVLFDSPPALAVADGVVLAARTNGVLLVIGYGETKKTNTRKAVEQLRRANAKVLGTVLNRIEGPSSGYYYGKYYVPASVESTKTKRGVSEPVARGIEGAMDSSDKVEVNTLGNNSGKGQDS</sequence>
<evidence type="ECO:0000256" key="6">
    <source>
        <dbReference type="ARBA" id="ARBA00022475"/>
    </source>
</evidence>
<comment type="catalytic activity">
    <reaction evidence="16">
        <text>L-tyrosyl-[protein] + ATP = O-phospho-L-tyrosyl-[protein] + ADP + H(+)</text>
        <dbReference type="Rhea" id="RHEA:10596"/>
        <dbReference type="Rhea" id="RHEA-COMP:10136"/>
        <dbReference type="Rhea" id="RHEA-COMP:20101"/>
        <dbReference type="ChEBI" id="CHEBI:15378"/>
        <dbReference type="ChEBI" id="CHEBI:30616"/>
        <dbReference type="ChEBI" id="CHEBI:46858"/>
        <dbReference type="ChEBI" id="CHEBI:61978"/>
        <dbReference type="ChEBI" id="CHEBI:456216"/>
        <dbReference type="EC" id="2.7.10.2"/>
    </reaction>
</comment>
<evidence type="ECO:0000313" key="22">
    <source>
        <dbReference type="EMBL" id="MBB6050466.1"/>
    </source>
</evidence>
<evidence type="ECO:0000256" key="4">
    <source>
        <dbReference type="ARBA" id="ARBA00008883"/>
    </source>
</evidence>
<evidence type="ECO:0000256" key="1">
    <source>
        <dbReference type="ARBA" id="ARBA00004429"/>
    </source>
</evidence>
<evidence type="ECO:0000313" key="23">
    <source>
        <dbReference type="Proteomes" id="UP000520814"/>
    </source>
</evidence>
<keyword evidence="9 18" id="KW-0812">Transmembrane</keyword>
<dbReference type="GO" id="GO:0042802">
    <property type="term" value="F:identical protein binding"/>
    <property type="evidence" value="ECO:0007669"/>
    <property type="project" value="UniProtKB-ARBA"/>
</dbReference>
<dbReference type="Pfam" id="PF13807">
    <property type="entry name" value="GNVR"/>
    <property type="match status" value="1"/>
</dbReference>
<dbReference type="GO" id="GO:0004715">
    <property type="term" value="F:non-membrane spanning protein tyrosine kinase activity"/>
    <property type="evidence" value="ECO:0007669"/>
    <property type="project" value="UniProtKB-EC"/>
</dbReference>
<dbReference type="Pfam" id="PF02706">
    <property type="entry name" value="Wzz"/>
    <property type="match status" value="1"/>
</dbReference>
<evidence type="ECO:0000256" key="16">
    <source>
        <dbReference type="ARBA" id="ARBA00051245"/>
    </source>
</evidence>
<dbReference type="GO" id="GO:0005886">
    <property type="term" value="C:plasma membrane"/>
    <property type="evidence" value="ECO:0007669"/>
    <property type="project" value="UniProtKB-SubCell"/>
</dbReference>
<feature type="coiled-coil region" evidence="17">
    <location>
        <begin position="161"/>
        <end position="188"/>
    </location>
</feature>
<reference evidence="22 23" key="1">
    <citation type="submission" date="2020-08" db="EMBL/GenBank/DDBJ databases">
        <title>Genomic Encyclopedia of Type Strains, Phase IV (KMG-IV): sequencing the most valuable type-strain genomes for metagenomic binning, comparative biology and taxonomic classification.</title>
        <authorList>
            <person name="Goeker M."/>
        </authorList>
    </citation>
    <scope>NUCLEOTIDE SEQUENCE [LARGE SCALE GENOMIC DNA]</scope>
    <source>
        <strain evidence="22 23">DSM 23562</strain>
    </source>
</reference>
<evidence type="ECO:0000256" key="11">
    <source>
        <dbReference type="ARBA" id="ARBA00022777"/>
    </source>
</evidence>
<comment type="subcellular location">
    <subcellularLocation>
        <location evidence="1">Cell inner membrane</location>
        <topology evidence="1">Multi-pass membrane protein</topology>
    </subcellularLocation>
</comment>
<dbReference type="InterPro" id="IPR003856">
    <property type="entry name" value="LPS_length_determ_N"/>
</dbReference>
<organism evidence="22 23">
    <name type="scientific">Armatimonas rosea</name>
    <dbReference type="NCBI Taxonomy" id="685828"/>
    <lineage>
        <taxon>Bacteria</taxon>
        <taxon>Bacillati</taxon>
        <taxon>Armatimonadota</taxon>
        <taxon>Armatimonadia</taxon>
        <taxon>Armatimonadales</taxon>
        <taxon>Armatimonadaceae</taxon>
        <taxon>Armatimonas</taxon>
    </lineage>
</organism>
<evidence type="ECO:0000256" key="12">
    <source>
        <dbReference type="ARBA" id="ARBA00022840"/>
    </source>
</evidence>
<dbReference type="InterPro" id="IPR032807">
    <property type="entry name" value="GNVR"/>
</dbReference>
<comment type="caution">
    <text evidence="22">The sequence shown here is derived from an EMBL/GenBank/DDBJ whole genome shotgun (WGS) entry which is preliminary data.</text>
</comment>
<keyword evidence="13 18" id="KW-1133">Transmembrane helix</keyword>
<dbReference type="InterPro" id="IPR025669">
    <property type="entry name" value="AAA_dom"/>
</dbReference>
<dbReference type="PANTHER" id="PTHR32309">
    <property type="entry name" value="TYROSINE-PROTEIN KINASE"/>
    <property type="match status" value="1"/>
</dbReference>
<evidence type="ECO:0000256" key="18">
    <source>
        <dbReference type="SAM" id="Phobius"/>
    </source>
</evidence>
<evidence type="ECO:0000256" key="2">
    <source>
        <dbReference type="ARBA" id="ARBA00006683"/>
    </source>
</evidence>
<dbReference type="RefSeq" id="WP_184195473.1">
    <property type="nucleotide sequence ID" value="NZ_JACHGW010000002.1"/>
</dbReference>
<dbReference type="EC" id="2.7.10.2" evidence="5"/>
<gene>
    <name evidence="22" type="ORF">HNQ39_002257</name>
</gene>
<dbReference type="PANTHER" id="PTHR32309:SF13">
    <property type="entry name" value="FERRIC ENTEROBACTIN TRANSPORT PROTEIN FEPE"/>
    <property type="match status" value="1"/>
</dbReference>
<proteinExistence type="inferred from homology"/>
<dbReference type="GO" id="GO:0005524">
    <property type="term" value="F:ATP binding"/>
    <property type="evidence" value="ECO:0007669"/>
    <property type="project" value="UniProtKB-KW"/>
</dbReference>
<evidence type="ECO:0000256" key="15">
    <source>
        <dbReference type="ARBA" id="ARBA00023137"/>
    </source>
</evidence>
<dbReference type="AlphaFoldDB" id="A0A7W9SPN3"/>
<comment type="similarity">
    <text evidence="4">Belongs to the etk/wzc family.</text>
</comment>
<feature type="domain" description="Tyrosine-protein kinase G-rich" evidence="21">
    <location>
        <begin position="374"/>
        <end position="439"/>
    </location>
</feature>